<evidence type="ECO:0000313" key="1">
    <source>
        <dbReference type="EMBL" id="JAH93061.1"/>
    </source>
</evidence>
<accession>A0A0E9WS00</accession>
<sequence length="64" mass="7208">MLPIRFSDINVTIIIKFTNSKFVTGHFNLASTKSVSLMLCKHHHYTLIMPRPGCNAFSQKQVGS</sequence>
<dbReference type="AlphaFoldDB" id="A0A0E9WS00"/>
<name>A0A0E9WS00_ANGAN</name>
<organism evidence="1">
    <name type="scientific">Anguilla anguilla</name>
    <name type="common">European freshwater eel</name>
    <name type="synonym">Muraena anguilla</name>
    <dbReference type="NCBI Taxonomy" id="7936"/>
    <lineage>
        <taxon>Eukaryota</taxon>
        <taxon>Metazoa</taxon>
        <taxon>Chordata</taxon>
        <taxon>Craniata</taxon>
        <taxon>Vertebrata</taxon>
        <taxon>Euteleostomi</taxon>
        <taxon>Actinopterygii</taxon>
        <taxon>Neopterygii</taxon>
        <taxon>Teleostei</taxon>
        <taxon>Anguilliformes</taxon>
        <taxon>Anguillidae</taxon>
        <taxon>Anguilla</taxon>
    </lineage>
</organism>
<dbReference type="EMBL" id="GBXM01015516">
    <property type="protein sequence ID" value="JAH93061.1"/>
    <property type="molecule type" value="Transcribed_RNA"/>
</dbReference>
<reference evidence="1" key="1">
    <citation type="submission" date="2014-11" db="EMBL/GenBank/DDBJ databases">
        <authorList>
            <person name="Amaro Gonzalez C."/>
        </authorList>
    </citation>
    <scope>NUCLEOTIDE SEQUENCE</scope>
</reference>
<proteinExistence type="predicted"/>
<protein>
    <submittedName>
        <fullName evidence="1">Uncharacterized protein</fullName>
    </submittedName>
</protein>
<reference evidence="1" key="2">
    <citation type="journal article" date="2015" name="Fish Shellfish Immunol.">
        <title>Early steps in the European eel (Anguilla anguilla)-Vibrio vulnificus interaction in the gills: Role of the RtxA13 toxin.</title>
        <authorList>
            <person name="Callol A."/>
            <person name="Pajuelo D."/>
            <person name="Ebbesson L."/>
            <person name="Teles M."/>
            <person name="MacKenzie S."/>
            <person name="Amaro C."/>
        </authorList>
    </citation>
    <scope>NUCLEOTIDE SEQUENCE</scope>
</reference>